<dbReference type="Proteomes" id="UP000225548">
    <property type="component" value="Unassembled WGS sequence"/>
</dbReference>
<evidence type="ECO:0000259" key="2">
    <source>
        <dbReference type="SMART" id="SM00642"/>
    </source>
</evidence>
<dbReference type="OrthoDB" id="9761577at2"/>
<organism evidence="3 4">
    <name type="scientific">Sanguibacter antarcticus</name>
    <dbReference type="NCBI Taxonomy" id="372484"/>
    <lineage>
        <taxon>Bacteria</taxon>
        <taxon>Bacillati</taxon>
        <taxon>Actinomycetota</taxon>
        <taxon>Actinomycetes</taxon>
        <taxon>Micrococcales</taxon>
        <taxon>Sanguibacteraceae</taxon>
        <taxon>Sanguibacter</taxon>
    </lineage>
</organism>
<protein>
    <submittedName>
        <fullName evidence="3">Maltooligosyl trehalose synthase</fullName>
    </submittedName>
</protein>
<dbReference type="PANTHER" id="PTHR10357">
    <property type="entry name" value="ALPHA-AMYLASE FAMILY MEMBER"/>
    <property type="match status" value="1"/>
</dbReference>
<dbReference type="AlphaFoldDB" id="A0A2A9E338"/>
<dbReference type="GO" id="GO:0030980">
    <property type="term" value="P:alpha-glucan catabolic process"/>
    <property type="evidence" value="ECO:0007669"/>
    <property type="project" value="TreeGrafter"/>
</dbReference>
<dbReference type="PANTHER" id="PTHR10357:SF216">
    <property type="entry name" value="MALTOOLIGOSYL TREHALOSE SYNTHASE-RELATED"/>
    <property type="match status" value="1"/>
</dbReference>
<dbReference type="SMART" id="SM00642">
    <property type="entry name" value="Aamy"/>
    <property type="match status" value="1"/>
</dbReference>
<dbReference type="Pfam" id="PF00128">
    <property type="entry name" value="Alpha-amylase"/>
    <property type="match status" value="1"/>
</dbReference>
<dbReference type="RefSeq" id="WP_098454272.1">
    <property type="nucleotide sequence ID" value="NZ_PDJG01000001.1"/>
</dbReference>
<feature type="region of interest" description="Disordered" evidence="1">
    <location>
        <begin position="1"/>
        <end position="30"/>
    </location>
</feature>
<dbReference type="InterPro" id="IPR006047">
    <property type="entry name" value="GH13_cat_dom"/>
</dbReference>
<sequence length="850" mass="93408">MSDPQTPGQPETTTQGERVSSRRAPSPGKVVPVSTYRLQLGADLTFDDVAARTGYYASLGVTHLYLSPILAAAPGSTHGYDVVDHLRVSDVLGGRAGLDRLAAVAHEAGLGLVLDIVPNHMAVPTPAWHNAALWSVLSEGPESRFARWFDVDWSGGEGALLMPVLGGRIGDVLASGDLTVEVEEIPGCDGEQTVLRYFDHVFPVRKGTESLPLAELVDRQFYRIAHWRVGDEELNYRRFFDVGTLAAIRVEDPEVFDETHALILELLDEGIVDGLRIDHPDGLADPSGYLSRLAEKSGGAWVSVEKILAGEEEVPRDWETVGTTGYEGLWRLQSTFVEPTGESRLASLMHRITGDEGDDLPEVVETSKREIVHGPLYAEVHRLTDLAAAICRDDPRLRDHTWRALNECFVELLVAFDRYRAYVVPGADTRRESVQAMEAAAAVARAHVDAVRQETLDMLVDLLLGKETGSAGRRRETRRDELVIRFQQVCGAVMAKGVEDTAFYRWMHLTSLCEVGGEPARFAVSTDDWHAFAERFATQTPLAQTTGSTHDTKRNEDTRARLGVLSEFAEEWAALVDALQAHTAPSRSRLLDGRTEYLVWQTIAGTWGLDGPITAERLTTYLLKAVREAKTWTTWTEPVEAYEDAVMNLARRALEDPVVVGLFDAWTERTASAVRAASLGIKLVQLTMPGVADVYQGTELFRPTLVDPDNRQPIDADDLVERLGRLDAGSNPRDLSEEKLLVTAAALRVRRSYPGAFIGPDAGYRPLAASSGCVLTFARTEGDGPRVVTLATRGAGSLQRLGGWREHTVTLPEGRWRDVLTDRVLDGGHQQIAPLLETYPVALLIPETES</sequence>
<feature type="domain" description="Glycosyl hydrolase family 13 catalytic" evidence="2">
    <location>
        <begin position="32"/>
        <end position="730"/>
    </location>
</feature>
<dbReference type="Gene3D" id="1.10.150.200">
    <property type="entry name" value="Maltooligosyl trehalose synthase, domain 3"/>
    <property type="match status" value="1"/>
</dbReference>
<evidence type="ECO:0000256" key="1">
    <source>
        <dbReference type="SAM" id="MobiDB-lite"/>
    </source>
</evidence>
<dbReference type="NCBIfam" id="TIGR02401">
    <property type="entry name" value="trehalose_TreY"/>
    <property type="match status" value="1"/>
</dbReference>
<name>A0A2A9E338_9MICO</name>
<reference evidence="3 4" key="1">
    <citation type="submission" date="2017-10" db="EMBL/GenBank/DDBJ databases">
        <title>Sequencing the genomes of 1000 actinobacteria strains.</title>
        <authorList>
            <person name="Klenk H.-P."/>
        </authorList>
    </citation>
    <scope>NUCLEOTIDE SEQUENCE [LARGE SCALE GENOMIC DNA]</scope>
    <source>
        <strain evidence="3 4">DSM 18966</strain>
    </source>
</reference>
<dbReference type="CDD" id="cd11336">
    <property type="entry name" value="AmyAc_MTSase"/>
    <property type="match status" value="1"/>
</dbReference>
<dbReference type="InterPro" id="IPR017853">
    <property type="entry name" value="GH"/>
</dbReference>
<dbReference type="Gene3D" id="3.20.20.80">
    <property type="entry name" value="Glycosidases"/>
    <property type="match status" value="1"/>
</dbReference>
<dbReference type="GO" id="GO:0047470">
    <property type="term" value="F:(1,4)-alpha-D-glucan 1-alpha-D-glucosylmutase activity"/>
    <property type="evidence" value="ECO:0007669"/>
    <property type="project" value="TreeGrafter"/>
</dbReference>
<dbReference type="Gene3D" id="3.30.1590.10">
    <property type="entry name" value="Maltooligosyl trehalose synthase, domain 2"/>
    <property type="match status" value="1"/>
</dbReference>
<dbReference type="SUPFAM" id="SSF51445">
    <property type="entry name" value="(Trans)glycosidases"/>
    <property type="match status" value="1"/>
</dbReference>
<dbReference type="EMBL" id="PDJG01000001">
    <property type="protein sequence ID" value="PFG32991.1"/>
    <property type="molecule type" value="Genomic_DNA"/>
</dbReference>
<proteinExistence type="predicted"/>
<accession>A0A2A9E338</accession>
<feature type="compositionally biased region" description="Low complexity" evidence="1">
    <location>
        <begin position="1"/>
        <end position="17"/>
    </location>
</feature>
<dbReference type="Gene3D" id="1.10.10.470">
    <property type="entry name" value="Maltooligosyl trehalose synthase, domain 4"/>
    <property type="match status" value="1"/>
</dbReference>
<dbReference type="InterPro" id="IPR013797">
    <property type="entry name" value="Maltooligo_trehalose_synth_4"/>
</dbReference>
<gene>
    <name evidence="3" type="ORF">ATL42_0843</name>
</gene>
<keyword evidence="4" id="KW-1185">Reference proteome</keyword>
<dbReference type="InterPro" id="IPR012767">
    <property type="entry name" value="Trehalose_TreY"/>
</dbReference>
<comment type="caution">
    <text evidence="3">The sequence shown here is derived from an EMBL/GenBank/DDBJ whole genome shotgun (WGS) entry which is preliminary data.</text>
</comment>
<evidence type="ECO:0000313" key="4">
    <source>
        <dbReference type="Proteomes" id="UP000225548"/>
    </source>
</evidence>
<dbReference type="GO" id="GO:0005992">
    <property type="term" value="P:trehalose biosynthetic process"/>
    <property type="evidence" value="ECO:0007669"/>
    <property type="project" value="TreeGrafter"/>
</dbReference>
<evidence type="ECO:0000313" key="3">
    <source>
        <dbReference type="EMBL" id="PFG32991.1"/>
    </source>
</evidence>